<keyword evidence="2" id="KW-0805">Transcription regulation</keyword>
<evidence type="ECO:0000256" key="3">
    <source>
        <dbReference type="ARBA" id="ARBA00023125"/>
    </source>
</evidence>
<proteinExistence type="predicted"/>
<sequence>MDHCEKELTPSDVNQRLAVTKGMLEFLPEIDPENDVPIRVLDETGKETSGFAKAKYNDHHDVMYICLDIWAA</sequence>
<dbReference type="AlphaFoldDB" id="A0A314XH62"/>
<evidence type="ECO:0000313" key="6">
    <source>
        <dbReference type="EMBL" id="PQP93194.1"/>
    </source>
</evidence>
<organism evidence="6 7">
    <name type="scientific">Prunus yedoensis var. nudiflora</name>
    <dbReference type="NCBI Taxonomy" id="2094558"/>
    <lineage>
        <taxon>Eukaryota</taxon>
        <taxon>Viridiplantae</taxon>
        <taxon>Streptophyta</taxon>
        <taxon>Embryophyta</taxon>
        <taxon>Tracheophyta</taxon>
        <taxon>Spermatophyta</taxon>
        <taxon>Magnoliopsida</taxon>
        <taxon>eudicotyledons</taxon>
        <taxon>Gunneridae</taxon>
        <taxon>Pentapetalae</taxon>
        <taxon>rosids</taxon>
        <taxon>fabids</taxon>
        <taxon>Rosales</taxon>
        <taxon>Rosaceae</taxon>
        <taxon>Amygdaloideae</taxon>
        <taxon>Amygdaleae</taxon>
        <taxon>Prunus</taxon>
    </lineage>
</organism>
<dbReference type="Proteomes" id="UP000250321">
    <property type="component" value="Unassembled WGS sequence"/>
</dbReference>
<keyword evidence="3" id="KW-0238">DNA-binding</keyword>
<keyword evidence="7" id="KW-1185">Reference proteome</keyword>
<accession>A0A314XH62</accession>
<reference evidence="6 7" key="1">
    <citation type="submission" date="2018-02" db="EMBL/GenBank/DDBJ databases">
        <title>Draft genome of wild Prunus yedoensis var. nudiflora.</title>
        <authorList>
            <person name="Baek S."/>
            <person name="Kim J.-H."/>
            <person name="Choi K."/>
            <person name="Kim G.-B."/>
            <person name="Cho A."/>
            <person name="Jang H."/>
            <person name="Shin C.-H."/>
            <person name="Yu H.-J."/>
            <person name="Mun J.-H."/>
        </authorList>
    </citation>
    <scope>NUCLEOTIDE SEQUENCE [LARGE SCALE GENOMIC DNA]</scope>
    <source>
        <strain evidence="7">cv. Jeju island</strain>
        <tissue evidence="6">Leaf</tissue>
    </source>
</reference>
<evidence type="ECO:0000256" key="4">
    <source>
        <dbReference type="ARBA" id="ARBA00023163"/>
    </source>
</evidence>
<dbReference type="GO" id="GO:0005634">
    <property type="term" value="C:nucleus"/>
    <property type="evidence" value="ECO:0007669"/>
    <property type="project" value="UniProtKB-SubCell"/>
</dbReference>
<evidence type="ECO:0000256" key="2">
    <source>
        <dbReference type="ARBA" id="ARBA00023015"/>
    </source>
</evidence>
<evidence type="ECO:0000256" key="5">
    <source>
        <dbReference type="ARBA" id="ARBA00023242"/>
    </source>
</evidence>
<comment type="caution">
    <text evidence="6">The sequence shown here is derived from an EMBL/GenBank/DDBJ whole genome shotgun (WGS) entry which is preliminary data.</text>
</comment>
<dbReference type="EMBL" id="PJQY01002481">
    <property type="protein sequence ID" value="PQP93194.1"/>
    <property type="molecule type" value="Genomic_DNA"/>
</dbReference>
<dbReference type="GO" id="GO:0003677">
    <property type="term" value="F:DNA binding"/>
    <property type="evidence" value="ECO:0007669"/>
    <property type="project" value="UniProtKB-KW"/>
</dbReference>
<keyword evidence="4" id="KW-0804">Transcription</keyword>
<dbReference type="Gene3D" id="2.40.330.10">
    <property type="entry name" value="DNA-binding pseudobarrel domain"/>
    <property type="match status" value="1"/>
</dbReference>
<protein>
    <submittedName>
        <fullName evidence="6">Uncharacterized protein</fullName>
    </submittedName>
</protein>
<comment type="subcellular location">
    <subcellularLocation>
        <location evidence="1">Nucleus</location>
    </subcellularLocation>
</comment>
<gene>
    <name evidence="6" type="ORF">Pyn_21524</name>
</gene>
<evidence type="ECO:0000313" key="7">
    <source>
        <dbReference type="Proteomes" id="UP000250321"/>
    </source>
</evidence>
<keyword evidence="5" id="KW-0539">Nucleus</keyword>
<evidence type="ECO:0000256" key="1">
    <source>
        <dbReference type="ARBA" id="ARBA00004123"/>
    </source>
</evidence>
<dbReference type="InterPro" id="IPR015300">
    <property type="entry name" value="DNA-bd_pseudobarrel_sf"/>
</dbReference>
<name>A0A314XH62_PRUYE</name>